<gene>
    <name evidence="1" type="ORF">HPB50_015427</name>
</gene>
<evidence type="ECO:0000313" key="2">
    <source>
        <dbReference type="Proteomes" id="UP000821845"/>
    </source>
</evidence>
<reference evidence="1" key="1">
    <citation type="submission" date="2020-05" db="EMBL/GenBank/DDBJ databases">
        <title>Large-scale comparative analyses of tick genomes elucidate their genetic diversity and vector capacities.</title>
        <authorList>
            <person name="Jia N."/>
            <person name="Wang J."/>
            <person name="Shi W."/>
            <person name="Du L."/>
            <person name="Sun Y."/>
            <person name="Zhan W."/>
            <person name="Jiang J."/>
            <person name="Wang Q."/>
            <person name="Zhang B."/>
            <person name="Ji P."/>
            <person name="Sakyi L.B."/>
            <person name="Cui X."/>
            <person name="Yuan T."/>
            <person name="Jiang B."/>
            <person name="Yang W."/>
            <person name="Lam T.T.-Y."/>
            <person name="Chang Q."/>
            <person name="Ding S."/>
            <person name="Wang X."/>
            <person name="Zhu J."/>
            <person name="Ruan X."/>
            <person name="Zhao L."/>
            <person name="Wei J."/>
            <person name="Que T."/>
            <person name="Du C."/>
            <person name="Cheng J."/>
            <person name="Dai P."/>
            <person name="Han X."/>
            <person name="Huang E."/>
            <person name="Gao Y."/>
            <person name="Liu J."/>
            <person name="Shao H."/>
            <person name="Ye R."/>
            <person name="Li L."/>
            <person name="Wei W."/>
            <person name="Wang X."/>
            <person name="Wang C."/>
            <person name="Yang T."/>
            <person name="Huo Q."/>
            <person name="Li W."/>
            <person name="Guo W."/>
            <person name="Chen H."/>
            <person name="Zhou L."/>
            <person name="Ni X."/>
            <person name="Tian J."/>
            <person name="Zhou Y."/>
            <person name="Sheng Y."/>
            <person name="Liu T."/>
            <person name="Pan Y."/>
            <person name="Xia L."/>
            <person name="Li J."/>
            <person name="Zhao F."/>
            <person name="Cao W."/>
        </authorList>
    </citation>
    <scope>NUCLEOTIDE SEQUENCE</scope>
    <source>
        <strain evidence="1">Hyas-2018</strain>
    </source>
</reference>
<keyword evidence="2" id="KW-1185">Reference proteome</keyword>
<protein>
    <submittedName>
        <fullName evidence="1">Uncharacterized protein</fullName>
    </submittedName>
</protein>
<name>A0ACB7SHT9_HYAAI</name>
<dbReference type="EMBL" id="CM023484">
    <property type="protein sequence ID" value="KAH6933479.1"/>
    <property type="molecule type" value="Genomic_DNA"/>
</dbReference>
<evidence type="ECO:0000313" key="1">
    <source>
        <dbReference type="EMBL" id="KAH6933479.1"/>
    </source>
</evidence>
<dbReference type="Proteomes" id="UP000821845">
    <property type="component" value="Chromosome 4"/>
</dbReference>
<accession>A0ACB7SHT9</accession>
<proteinExistence type="predicted"/>
<sequence length="213" mass="24251">MERLLIESAMGFRLTFPWTMPALAYADDIVLLAENEAQLQSLVTTRIAAEAIQEELGWLAFEACNAQSKITYEARLHTMDDTRWSRKLPECINIAGIRTQLRTRVHTLRRKYGFLTCTDDEATERRSAMWTLYVTRALSRLRKHTATGPEGIPARLIKCRGPDSKEQLAGFFTMLEGEVPKEWRLGRVVLIPKKGGKVGHLNDYRPLTVTCTL</sequence>
<comment type="caution">
    <text evidence="1">The sequence shown here is derived from an EMBL/GenBank/DDBJ whole genome shotgun (WGS) entry which is preliminary data.</text>
</comment>
<organism evidence="1 2">
    <name type="scientific">Hyalomma asiaticum</name>
    <name type="common">Tick</name>
    <dbReference type="NCBI Taxonomy" id="266040"/>
    <lineage>
        <taxon>Eukaryota</taxon>
        <taxon>Metazoa</taxon>
        <taxon>Ecdysozoa</taxon>
        <taxon>Arthropoda</taxon>
        <taxon>Chelicerata</taxon>
        <taxon>Arachnida</taxon>
        <taxon>Acari</taxon>
        <taxon>Parasitiformes</taxon>
        <taxon>Ixodida</taxon>
        <taxon>Ixodoidea</taxon>
        <taxon>Ixodidae</taxon>
        <taxon>Hyalomminae</taxon>
        <taxon>Hyalomma</taxon>
    </lineage>
</organism>